<dbReference type="HAMAP" id="MF_00607">
    <property type="entry name" value="16SrRNA_methyltr_A"/>
    <property type="match status" value="1"/>
</dbReference>
<dbReference type="EMBL" id="CP123443">
    <property type="protein sequence ID" value="WGK69778.1"/>
    <property type="molecule type" value="Genomic_DNA"/>
</dbReference>
<dbReference type="EC" id="2.1.1.182" evidence="7"/>
<proteinExistence type="inferred from homology"/>
<organism evidence="10 11">
    <name type="scientific">Candidatus Haliotispira prima</name>
    <dbReference type="NCBI Taxonomy" id="3034016"/>
    <lineage>
        <taxon>Bacteria</taxon>
        <taxon>Pseudomonadati</taxon>
        <taxon>Spirochaetota</taxon>
        <taxon>Spirochaetia</taxon>
        <taxon>Spirochaetales</taxon>
        <taxon>Spirochaetaceae</taxon>
        <taxon>Candidatus Haliotispira</taxon>
    </lineage>
</organism>
<comment type="subcellular location">
    <subcellularLocation>
        <location evidence="7">Cytoplasm</location>
    </subcellularLocation>
</comment>
<dbReference type="PANTHER" id="PTHR11727:SF7">
    <property type="entry name" value="DIMETHYLADENOSINE TRANSFERASE-RELATED"/>
    <property type="match status" value="1"/>
</dbReference>
<reference evidence="10 11" key="1">
    <citation type="submission" date="2023-04" db="EMBL/GenBank/DDBJ databases">
        <title>Spirochaete genome identified in red abalone sample constitutes a novel genus.</title>
        <authorList>
            <person name="Sharma S.P."/>
            <person name="Purcell C.M."/>
            <person name="Hyde J.R."/>
            <person name="Severin A.J."/>
        </authorList>
    </citation>
    <scope>NUCLEOTIDE SEQUENCE [LARGE SCALE GENOMIC DNA]</scope>
    <source>
        <strain evidence="10 11">SP-2023</strain>
    </source>
</reference>
<dbReference type="InterPro" id="IPR020598">
    <property type="entry name" value="rRNA_Ade_methylase_Trfase_N"/>
</dbReference>
<dbReference type="InterPro" id="IPR020596">
    <property type="entry name" value="rRNA_Ade_Mease_Trfase_CS"/>
</dbReference>
<feature type="binding site" evidence="7 8">
    <location>
        <position position="130"/>
    </location>
    <ligand>
        <name>S-adenosyl-L-methionine</name>
        <dbReference type="ChEBI" id="CHEBI:59789"/>
    </ligand>
</feature>
<dbReference type="Pfam" id="PF00398">
    <property type="entry name" value="RrnaAD"/>
    <property type="match status" value="1"/>
</dbReference>
<dbReference type="NCBIfam" id="TIGR00755">
    <property type="entry name" value="ksgA"/>
    <property type="match status" value="1"/>
</dbReference>
<dbReference type="PROSITE" id="PS01131">
    <property type="entry name" value="RRNA_A_DIMETH"/>
    <property type="match status" value="1"/>
</dbReference>
<name>A0ABY8MKQ1_9SPIO</name>
<dbReference type="InterPro" id="IPR023165">
    <property type="entry name" value="rRNA_Ade_diMease-like_C"/>
</dbReference>
<keyword evidence="1 7" id="KW-0963">Cytoplasm</keyword>
<dbReference type="InterPro" id="IPR011530">
    <property type="entry name" value="rRNA_adenine_dimethylase"/>
</dbReference>
<evidence type="ECO:0000256" key="7">
    <source>
        <dbReference type="HAMAP-Rule" id="MF_00607"/>
    </source>
</evidence>
<dbReference type="Gene3D" id="1.10.8.100">
    <property type="entry name" value="Ribosomal RNA adenine dimethylase-like, domain 2"/>
    <property type="match status" value="1"/>
</dbReference>
<evidence type="ECO:0000256" key="5">
    <source>
        <dbReference type="ARBA" id="ARBA00022691"/>
    </source>
</evidence>
<sequence>MSSTEPMPNPANWDRVPSPWKDFNPCSPKSLNNILKGLEAAPRKRWGQNFLIDSGAQQNIVRAAGVQPQDHVWEIGPGLGALTQHLWRNCRNLTLFEIDPVLLHFYQSRLPDRPDEPAGETGPCQLVAGDVVKTWCPTGFRNDPDWCPDVIISNLPYNTASMIMTMFAREAQFRPRCMVFTVQKEMAERLTAKERSKPYSSFSVLLQSRFHIECLFDIPARLFYPEPNVVSSTIRLRPRPHGLNPVQIEELERFTRAIFSQRRKTIANNIKSCHYKEQFVELEAKLAGIGIRCSQRAEEITIEQFLALGSQL</sequence>
<feature type="binding site" evidence="7 8">
    <location>
        <position position="97"/>
    </location>
    <ligand>
        <name>S-adenosyl-L-methionine</name>
        <dbReference type="ChEBI" id="CHEBI:59789"/>
    </ligand>
</feature>
<evidence type="ECO:0000313" key="11">
    <source>
        <dbReference type="Proteomes" id="UP001228690"/>
    </source>
</evidence>
<feature type="binding site" evidence="7 8">
    <location>
        <position position="76"/>
    </location>
    <ligand>
        <name>S-adenosyl-L-methionine</name>
        <dbReference type="ChEBI" id="CHEBI:59789"/>
    </ligand>
</feature>
<keyword evidence="6 7" id="KW-0694">RNA-binding</keyword>
<feature type="binding site" evidence="7 8">
    <location>
        <position position="49"/>
    </location>
    <ligand>
        <name>S-adenosyl-L-methionine</name>
        <dbReference type="ChEBI" id="CHEBI:59789"/>
    </ligand>
</feature>
<evidence type="ECO:0000256" key="8">
    <source>
        <dbReference type="PROSITE-ProRule" id="PRU01026"/>
    </source>
</evidence>
<keyword evidence="2 7" id="KW-0698">rRNA processing</keyword>
<evidence type="ECO:0000256" key="6">
    <source>
        <dbReference type="ARBA" id="ARBA00022884"/>
    </source>
</evidence>
<keyword evidence="11" id="KW-1185">Reference proteome</keyword>
<evidence type="ECO:0000259" key="9">
    <source>
        <dbReference type="SMART" id="SM00650"/>
    </source>
</evidence>
<dbReference type="Gene3D" id="3.40.50.150">
    <property type="entry name" value="Vaccinia Virus protein VP39"/>
    <property type="match status" value="1"/>
</dbReference>
<dbReference type="InterPro" id="IPR001737">
    <property type="entry name" value="KsgA/Erm"/>
</dbReference>
<keyword evidence="4 7" id="KW-0808">Transferase</keyword>
<comment type="function">
    <text evidence="7">Specifically dimethylates two adjacent adenosines (A1518 and A1519) in the loop of a conserved hairpin near the 3'-end of 16S rRNA in the 30S particle. May play a critical role in biogenesis of 30S subunits.</text>
</comment>
<gene>
    <name evidence="7 10" type="primary">rsmA</name>
    <name evidence="7" type="synonym">ksgA</name>
    <name evidence="10" type="ORF">P0082_02630</name>
</gene>
<dbReference type="CDD" id="cd02440">
    <property type="entry name" value="AdoMet_MTases"/>
    <property type="match status" value="1"/>
</dbReference>
<dbReference type="PANTHER" id="PTHR11727">
    <property type="entry name" value="DIMETHYLADENOSINE TRANSFERASE"/>
    <property type="match status" value="1"/>
</dbReference>
<comment type="similarity">
    <text evidence="7">Belongs to the class I-like SAM-binding methyltransferase superfamily. rRNA adenine N(6)-methyltransferase family. RsmA subfamily.</text>
</comment>
<evidence type="ECO:0000256" key="2">
    <source>
        <dbReference type="ARBA" id="ARBA00022552"/>
    </source>
</evidence>
<evidence type="ECO:0000256" key="1">
    <source>
        <dbReference type="ARBA" id="ARBA00022490"/>
    </source>
</evidence>
<keyword evidence="3 7" id="KW-0489">Methyltransferase</keyword>
<dbReference type="RefSeq" id="WP_326927966.1">
    <property type="nucleotide sequence ID" value="NZ_CP123443.1"/>
</dbReference>
<dbReference type="SUPFAM" id="SSF53335">
    <property type="entry name" value="S-adenosyl-L-methionine-dependent methyltransferases"/>
    <property type="match status" value="1"/>
</dbReference>
<feature type="binding site" evidence="7 8">
    <location>
        <position position="51"/>
    </location>
    <ligand>
        <name>S-adenosyl-L-methionine</name>
        <dbReference type="ChEBI" id="CHEBI:59789"/>
    </ligand>
</feature>
<comment type="catalytic activity">
    <reaction evidence="7">
        <text>adenosine(1518)/adenosine(1519) in 16S rRNA + 4 S-adenosyl-L-methionine = N(6)-dimethyladenosine(1518)/N(6)-dimethyladenosine(1519) in 16S rRNA + 4 S-adenosyl-L-homocysteine + 4 H(+)</text>
        <dbReference type="Rhea" id="RHEA:19609"/>
        <dbReference type="Rhea" id="RHEA-COMP:10232"/>
        <dbReference type="Rhea" id="RHEA-COMP:10233"/>
        <dbReference type="ChEBI" id="CHEBI:15378"/>
        <dbReference type="ChEBI" id="CHEBI:57856"/>
        <dbReference type="ChEBI" id="CHEBI:59789"/>
        <dbReference type="ChEBI" id="CHEBI:74411"/>
        <dbReference type="ChEBI" id="CHEBI:74493"/>
        <dbReference type="EC" id="2.1.1.182"/>
    </reaction>
</comment>
<feature type="domain" description="Ribosomal RNA adenine methylase transferase N-terminal" evidence="9">
    <location>
        <begin position="56"/>
        <end position="240"/>
    </location>
</feature>
<dbReference type="InterPro" id="IPR029063">
    <property type="entry name" value="SAM-dependent_MTases_sf"/>
</dbReference>
<feature type="binding site" evidence="7 8">
    <location>
        <position position="154"/>
    </location>
    <ligand>
        <name>S-adenosyl-L-methionine</name>
        <dbReference type="ChEBI" id="CHEBI:59789"/>
    </ligand>
</feature>
<evidence type="ECO:0000313" key="10">
    <source>
        <dbReference type="EMBL" id="WGK69778.1"/>
    </source>
</evidence>
<dbReference type="SMART" id="SM00650">
    <property type="entry name" value="rADc"/>
    <property type="match status" value="1"/>
</dbReference>
<evidence type="ECO:0000256" key="3">
    <source>
        <dbReference type="ARBA" id="ARBA00022603"/>
    </source>
</evidence>
<dbReference type="Proteomes" id="UP001228690">
    <property type="component" value="Chromosome"/>
</dbReference>
<accession>A0ABY8MKQ1</accession>
<keyword evidence="5 7" id="KW-0949">S-adenosyl-L-methionine</keyword>
<dbReference type="PROSITE" id="PS51689">
    <property type="entry name" value="SAM_RNA_A_N6_MT"/>
    <property type="match status" value="1"/>
</dbReference>
<dbReference type="GO" id="GO:0052908">
    <property type="term" value="F:16S rRNA (adenine(1518)-N(6)/adenine(1519)-N(6))-dimethyltransferase activity"/>
    <property type="evidence" value="ECO:0007669"/>
    <property type="project" value="UniProtKB-EC"/>
</dbReference>
<evidence type="ECO:0000256" key="4">
    <source>
        <dbReference type="ARBA" id="ARBA00022679"/>
    </source>
</evidence>
<protein>
    <recommendedName>
        <fullName evidence="7">Ribosomal RNA small subunit methyltransferase A</fullName>
        <ecNumber evidence="7">2.1.1.182</ecNumber>
    </recommendedName>
    <alternativeName>
        <fullName evidence="7">16S rRNA (adenine(1518)-N(6)/adenine(1519)-N(6))-dimethyltransferase</fullName>
    </alternativeName>
    <alternativeName>
        <fullName evidence="7">16S rRNA dimethyladenosine transferase</fullName>
    </alternativeName>
    <alternativeName>
        <fullName evidence="7">16S rRNA dimethylase</fullName>
    </alternativeName>
    <alternativeName>
        <fullName evidence="7">S-adenosylmethionine-6-N', N'-adenosyl(rRNA) dimethyltransferase</fullName>
    </alternativeName>
</protein>